<dbReference type="GO" id="GO:0008270">
    <property type="term" value="F:zinc ion binding"/>
    <property type="evidence" value="ECO:0007669"/>
    <property type="project" value="InterPro"/>
</dbReference>
<evidence type="ECO:0000256" key="11">
    <source>
        <dbReference type="HAMAP-Rule" id="MF_00172"/>
    </source>
</evidence>
<dbReference type="Pfam" id="PF01717">
    <property type="entry name" value="Meth_synt_2"/>
    <property type="match status" value="1"/>
</dbReference>
<dbReference type="NCBIfam" id="NF003556">
    <property type="entry name" value="PRK05222.1"/>
    <property type="match status" value="1"/>
</dbReference>
<dbReference type="UniPathway" id="UPA00051">
    <property type="reaction ID" value="UER00082"/>
</dbReference>
<evidence type="ECO:0000256" key="7">
    <source>
        <dbReference type="ARBA" id="ARBA00022723"/>
    </source>
</evidence>
<evidence type="ECO:0000256" key="2">
    <source>
        <dbReference type="ARBA" id="ARBA00004681"/>
    </source>
</evidence>
<dbReference type="PANTHER" id="PTHR30519">
    <property type="entry name" value="5-METHYLTETRAHYDROPTEROYLTRIGLUTAMATE--HOMOCYSTEINE METHYLTRANSFERASE"/>
    <property type="match status" value="1"/>
</dbReference>
<feature type="binding site" evidence="11">
    <location>
        <position position="618"/>
    </location>
    <ligand>
        <name>5-methyltetrahydropteroyltri-L-glutamate</name>
        <dbReference type="ChEBI" id="CHEBI:58207"/>
    </ligand>
</feature>
<feature type="binding site" evidence="12">
    <location>
        <position position="122"/>
    </location>
    <ligand>
        <name>5-methyltetrahydropteroyltri-L-glutamate</name>
        <dbReference type="ChEBI" id="CHEBI:58207"/>
    </ligand>
</feature>
<evidence type="ECO:0000256" key="10">
    <source>
        <dbReference type="ARBA" id="ARBA00023167"/>
    </source>
</evidence>
<feature type="binding site" evidence="13">
    <location>
        <position position="656"/>
    </location>
    <ligand>
        <name>Zn(2+)</name>
        <dbReference type="ChEBI" id="CHEBI:29105"/>
        <label>1</label>
        <note>catalytic</note>
    </ligand>
</feature>
<dbReference type="Pfam" id="PF08267">
    <property type="entry name" value="Meth_synt_1"/>
    <property type="match status" value="1"/>
</dbReference>
<evidence type="ECO:0000259" key="15">
    <source>
        <dbReference type="Pfam" id="PF01717"/>
    </source>
</evidence>
<evidence type="ECO:0000256" key="1">
    <source>
        <dbReference type="ARBA" id="ARBA00002777"/>
    </source>
</evidence>
<feature type="binding site" evidence="11">
    <location>
        <position position="738"/>
    </location>
    <ligand>
        <name>Zn(2+)</name>
        <dbReference type="ChEBI" id="CHEBI:29105"/>
        <note>catalytic</note>
    </ligand>
</feature>
<feature type="binding site" evidence="11 12">
    <location>
        <position position="574"/>
    </location>
    <ligand>
        <name>5-methyltetrahydropteroyltri-L-glutamate</name>
        <dbReference type="ChEBI" id="CHEBI:58207"/>
    </ligand>
</feature>
<dbReference type="GeneID" id="98053319"/>
<evidence type="ECO:0000313" key="18">
    <source>
        <dbReference type="Proteomes" id="UP000549695"/>
    </source>
</evidence>
<comment type="cofactor">
    <cofactor evidence="13">
        <name>Zn(2+)</name>
        <dbReference type="ChEBI" id="CHEBI:29105"/>
    </cofactor>
    <text evidence="13">Binds 2 Zn(2+) ions per subunit.</text>
</comment>
<feature type="binding site" evidence="11 12">
    <location>
        <begin position="444"/>
        <end position="446"/>
    </location>
    <ligand>
        <name>L-methionine</name>
        <dbReference type="ChEBI" id="CHEBI:57844"/>
    </ligand>
</feature>
<feature type="active site" description="Proton donor" evidence="11 14">
    <location>
        <position position="706"/>
    </location>
</feature>
<feature type="binding site" evidence="13">
    <location>
        <position position="654"/>
    </location>
    <ligand>
        <name>Zn(2+)</name>
        <dbReference type="ChEBI" id="CHEBI:29105"/>
        <label>1</label>
        <note>catalytic</note>
    </ligand>
</feature>
<dbReference type="InterPro" id="IPR006276">
    <property type="entry name" value="Cobalamin-indep_Met_synthase"/>
</dbReference>
<accession>A0A852W9A1</accession>
<comment type="cofactor">
    <cofactor evidence="11">
        <name>Zn(2+)</name>
        <dbReference type="ChEBI" id="CHEBI:29105"/>
    </cofactor>
    <text evidence="11">Binds 1 zinc ion per subunit.</text>
</comment>
<dbReference type="InterPro" id="IPR013215">
    <property type="entry name" value="Cbl-indep_Met_Synth_N"/>
</dbReference>
<dbReference type="SUPFAM" id="SSF51726">
    <property type="entry name" value="UROD/MetE-like"/>
    <property type="match status" value="2"/>
</dbReference>
<dbReference type="InterPro" id="IPR038071">
    <property type="entry name" value="UROD/MetE-like_sf"/>
</dbReference>
<evidence type="ECO:0000313" key="17">
    <source>
        <dbReference type="EMBL" id="NYG03324.1"/>
    </source>
</evidence>
<dbReference type="GO" id="GO:0032259">
    <property type="term" value="P:methylation"/>
    <property type="evidence" value="ECO:0007669"/>
    <property type="project" value="UniProtKB-KW"/>
</dbReference>
<feature type="domain" description="Cobalamin-independent methionine synthase MetE N-terminal" evidence="16">
    <location>
        <begin position="11"/>
        <end position="323"/>
    </location>
</feature>
<sequence length="769" mass="82698">MSIPSSSTIGSTVLGYPRIGPDRELKRATESYWAGRTDASALRDVAAGLRRDTWTGLRDAGLGSVPGNTFSFYDHVGDTALAVGAVPERFARVTDPLERLFAMARGRTGAPACEMTKWFDTNYHYLVPEVGPDTRLAPGSRKALDEFCEALRSGITTRPVLVGPVTFLLLSKPAGGAPAGFRPLDLLGPLVEVYRDLLAELAEAGAEWVQLDEPAFAADRTPEEVAALRRAYDRLASATRRPKILVASYFGELGPALPALAATAVEGLALDLVAGATDLDALDAGDPAVPGLDRKVVLAGVVDGRNVWRTDLDRALATAQRLVGVAGRVEVSTSCSLLHVPYDLTAETALPGDVVDMLAFARQKVTEVVLLGRALREGPDAVAAELDAARAVRERVAATARRDERVRSRLDALGPDHYRRSHGDVRATVQRAALGLPVVPTTTIGSFPQTAQIRRDRAAHRSGVIDTGTYAERMRQEIVRVVRLQEDIGLDVLVHGEPERNDMVQYFAEHLDGFATTEHGWVQSYGSRCVRPPILHSDVSRPRPITVEWARFAQSLSDALVKGMLTGPVTILAWSFVRDDQPLGDTARQVGLALRDEVGDLEAAGIRIIQVDEPALRELLPLHDRDRPAYLDWAVDAFRLAVGAVADATQIHTHLCYSEFGEVVGAIDGLDADVTTVEAARSRMEVLADLGPGVPRGLGPGVYDVHSPEVPGTDELVDQLGAALRQIGPDRLWANPDCGLKTRGEAETVAALTNLVAAARRVRDSATTG</sequence>
<gene>
    <name evidence="11" type="primary">metE</name>
    <name evidence="17" type="ORF">HDA37_003609</name>
</gene>
<keyword evidence="5 11" id="KW-0028">Amino-acid biosynthesis</keyword>
<dbReference type="NCBIfam" id="TIGR01371">
    <property type="entry name" value="met_syn_B12ind"/>
    <property type="match status" value="1"/>
</dbReference>
<reference evidence="17 18" key="1">
    <citation type="submission" date="2020-07" db="EMBL/GenBank/DDBJ databases">
        <title>Sequencing the genomes of 1000 actinobacteria strains.</title>
        <authorList>
            <person name="Klenk H.-P."/>
        </authorList>
    </citation>
    <scope>NUCLEOTIDE SEQUENCE [LARGE SCALE GENOMIC DNA]</scope>
    <source>
        <strain evidence="17 18">DSM 44749</strain>
    </source>
</reference>
<dbReference type="InterPro" id="IPR002629">
    <property type="entry name" value="Met_Synth_C/arc"/>
</dbReference>
<feature type="binding site" evidence="13">
    <location>
        <position position="678"/>
    </location>
    <ligand>
        <name>Zn(2+)</name>
        <dbReference type="ChEBI" id="CHEBI:29105"/>
        <label>1</label>
        <note>catalytic</note>
    </ligand>
</feature>
<feature type="binding site" evidence="11">
    <location>
        <position position="117"/>
    </location>
    <ligand>
        <name>5-methyltetrahydropteroyltri-L-glutamate</name>
        <dbReference type="ChEBI" id="CHEBI:58207"/>
    </ligand>
</feature>
<evidence type="ECO:0000256" key="6">
    <source>
        <dbReference type="ARBA" id="ARBA00022679"/>
    </source>
</evidence>
<evidence type="ECO:0000259" key="16">
    <source>
        <dbReference type="Pfam" id="PF08267"/>
    </source>
</evidence>
<dbReference type="GO" id="GO:0003871">
    <property type="term" value="F:5-methyltetrahydropteroyltriglutamate-homocysteine S-methyltransferase activity"/>
    <property type="evidence" value="ECO:0007669"/>
    <property type="project" value="UniProtKB-UniRule"/>
</dbReference>
<feature type="binding site" evidence="11 12">
    <location>
        <begin position="444"/>
        <end position="446"/>
    </location>
    <ligand>
        <name>L-homocysteine</name>
        <dbReference type="ChEBI" id="CHEBI:58199"/>
    </ligand>
</feature>
<evidence type="ECO:0000256" key="5">
    <source>
        <dbReference type="ARBA" id="ARBA00022605"/>
    </source>
</evidence>
<evidence type="ECO:0000256" key="3">
    <source>
        <dbReference type="ARBA" id="ARBA00009553"/>
    </source>
</evidence>
<protein>
    <recommendedName>
        <fullName evidence="11">5-methyltetrahydropteroyltriglutamate--homocysteine methyltransferase</fullName>
        <ecNumber evidence="11">2.1.1.14</ecNumber>
    </recommendedName>
    <alternativeName>
        <fullName evidence="11">Cobalamin-independent methionine synthase</fullName>
    </alternativeName>
    <alternativeName>
        <fullName evidence="11">Methionine synthase, vitamin-B12 independent isozyme</fullName>
    </alternativeName>
</protein>
<name>A0A852W9A1_PSEA5</name>
<comment type="catalytic activity">
    <reaction evidence="11">
        <text>5-methyltetrahydropteroyltri-L-glutamate + L-homocysteine = tetrahydropteroyltri-L-glutamate + L-methionine</text>
        <dbReference type="Rhea" id="RHEA:21196"/>
        <dbReference type="ChEBI" id="CHEBI:57844"/>
        <dbReference type="ChEBI" id="CHEBI:58140"/>
        <dbReference type="ChEBI" id="CHEBI:58199"/>
        <dbReference type="ChEBI" id="CHEBI:58207"/>
        <dbReference type="EC" id="2.1.1.14"/>
    </reaction>
</comment>
<evidence type="ECO:0000256" key="8">
    <source>
        <dbReference type="ARBA" id="ARBA00022737"/>
    </source>
</evidence>
<feature type="binding site" evidence="11 12">
    <location>
        <position position="497"/>
    </location>
    <ligand>
        <name>L-methionine</name>
        <dbReference type="ChEBI" id="CHEBI:57844"/>
    </ligand>
</feature>
<feature type="binding site" evidence="11 12">
    <location>
        <position position="612"/>
    </location>
    <ligand>
        <name>L-homocysteine</name>
        <dbReference type="ChEBI" id="CHEBI:58199"/>
    </ligand>
</feature>
<feature type="binding site" evidence="11 12">
    <location>
        <position position="612"/>
    </location>
    <ligand>
        <name>L-methionine</name>
        <dbReference type="ChEBI" id="CHEBI:57844"/>
    </ligand>
</feature>
<keyword evidence="10 11" id="KW-0486">Methionine biosynthesis</keyword>
<dbReference type="Proteomes" id="UP000549695">
    <property type="component" value="Unassembled WGS sequence"/>
</dbReference>
<dbReference type="CDD" id="cd03311">
    <property type="entry name" value="CIMS_C_terminal_like"/>
    <property type="match status" value="1"/>
</dbReference>
<organism evidence="17 18">
    <name type="scientific">Pseudonocardia alni</name>
    <name type="common">Amycolata alni</name>
    <dbReference type="NCBI Taxonomy" id="33907"/>
    <lineage>
        <taxon>Bacteria</taxon>
        <taxon>Bacillati</taxon>
        <taxon>Actinomycetota</taxon>
        <taxon>Actinomycetes</taxon>
        <taxon>Pseudonocardiales</taxon>
        <taxon>Pseudonocardiaceae</taxon>
        <taxon>Pseudonocardia</taxon>
    </lineage>
</organism>
<dbReference type="RefSeq" id="WP_312888732.1">
    <property type="nucleotide sequence ID" value="NZ_BAAAJZ010000003.1"/>
</dbReference>
<comment type="function">
    <text evidence="1 11">Catalyzes the transfer of a methyl group from 5-methyltetrahydrofolate to homocysteine resulting in methionine formation.</text>
</comment>
<evidence type="ECO:0000256" key="14">
    <source>
        <dbReference type="PIRSR" id="PIRSR000382-3"/>
    </source>
</evidence>
<evidence type="ECO:0000256" key="4">
    <source>
        <dbReference type="ARBA" id="ARBA00022603"/>
    </source>
</evidence>
<dbReference type="EMBL" id="JACCCZ010000001">
    <property type="protein sequence ID" value="NYG03324.1"/>
    <property type="molecule type" value="Genomic_DNA"/>
</dbReference>
<dbReference type="GO" id="GO:0009086">
    <property type="term" value="P:methionine biosynthetic process"/>
    <property type="evidence" value="ECO:0007669"/>
    <property type="project" value="UniProtKB-UniRule"/>
</dbReference>
<evidence type="ECO:0000256" key="12">
    <source>
        <dbReference type="PIRSR" id="PIRSR000382-1"/>
    </source>
</evidence>
<dbReference type="PIRSF" id="PIRSF000382">
    <property type="entry name" value="MeTrfase_B12_ind"/>
    <property type="match status" value="1"/>
</dbReference>
<comment type="caution">
    <text evidence="17">The sequence shown here is derived from an EMBL/GenBank/DDBJ whole genome shotgun (WGS) entry which is preliminary data.</text>
</comment>
<keyword evidence="4 11" id="KW-0489">Methyltransferase</keyword>
<feature type="binding site" evidence="11">
    <location>
        <position position="678"/>
    </location>
    <ligand>
        <name>Zn(2+)</name>
        <dbReference type="ChEBI" id="CHEBI:29105"/>
        <note>catalytic</note>
    </ligand>
</feature>
<dbReference type="AlphaFoldDB" id="A0A852W9A1"/>
<comment type="pathway">
    <text evidence="2 11">Amino-acid biosynthesis; L-methionine biosynthesis via de novo pathway; L-methionine from L-homocysteine (MetE route): step 1/1.</text>
</comment>
<dbReference type="CDD" id="cd03312">
    <property type="entry name" value="CIMS_N_terminal_like"/>
    <property type="match status" value="1"/>
</dbReference>
<keyword evidence="6 11" id="KW-0808">Transferase</keyword>
<proteinExistence type="inferred from homology"/>
<keyword evidence="18" id="KW-1185">Reference proteome</keyword>
<feature type="binding site" evidence="11">
    <location>
        <position position="497"/>
    </location>
    <ligand>
        <name>L-homocysteine</name>
        <dbReference type="ChEBI" id="CHEBI:58199"/>
    </ligand>
</feature>
<evidence type="ECO:0000256" key="13">
    <source>
        <dbReference type="PIRSR" id="PIRSR000382-2"/>
    </source>
</evidence>
<feature type="binding site" evidence="11">
    <location>
        <begin position="23"/>
        <end position="26"/>
    </location>
    <ligand>
        <name>5-methyltetrahydropteroyltri-L-glutamate</name>
        <dbReference type="ChEBI" id="CHEBI:58207"/>
    </ligand>
</feature>
<feature type="binding site" evidence="13">
    <location>
        <position position="738"/>
    </location>
    <ligand>
        <name>Zn(2+)</name>
        <dbReference type="ChEBI" id="CHEBI:29105"/>
        <label>1</label>
        <note>catalytic</note>
    </ligand>
</feature>
<feature type="binding site" evidence="11">
    <location>
        <position position="656"/>
    </location>
    <ligand>
        <name>Zn(2+)</name>
        <dbReference type="ChEBI" id="CHEBI:29105"/>
        <note>catalytic</note>
    </ligand>
</feature>
<keyword evidence="9 11" id="KW-0862">Zinc</keyword>
<comment type="similarity">
    <text evidence="3 11">Belongs to the vitamin-B12 independent methionine synthase family.</text>
</comment>
<keyword evidence="8 11" id="KW-0677">Repeat</keyword>
<feature type="binding site" evidence="11 12">
    <location>
        <begin position="528"/>
        <end position="529"/>
    </location>
    <ligand>
        <name>5-methyltetrahydropteroyltri-L-glutamate</name>
        <dbReference type="ChEBI" id="CHEBI:58207"/>
    </ligand>
</feature>
<dbReference type="EC" id="2.1.1.14" evidence="11"/>
<feature type="binding site" evidence="12">
    <location>
        <position position="26"/>
    </location>
    <ligand>
        <name>5-methyltetrahydropteroyltri-L-glutamate</name>
        <dbReference type="ChEBI" id="CHEBI:58207"/>
    </ligand>
</feature>
<dbReference type="Gene3D" id="3.20.20.210">
    <property type="match status" value="2"/>
</dbReference>
<evidence type="ECO:0000256" key="9">
    <source>
        <dbReference type="ARBA" id="ARBA00022833"/>
    </source>
</evidence>
<feature type="binding site" evidence="11">
    <location>
        <position position="654"/>
    </location>
    <ligand>
        <name>Zn(2+)</name>
        <dbReference type="ChEBI" id="CHEBI:29105"/>
        <note>catalytic</note>
    </ligand>
</feature>
<dbReference type="HAMAP" id="MF_00172">
    <property type="entry name" value="Meth_synth"/>
    <property type="match status" value="1"/>
</dbReference>
<feature type="domain" description="Cobalamin-independent methionine synthase MetE C-terminal/archaeal" evidence="15">
    <location>
        <begin position="440"/>
        <end position="760"/>
    </location>
</feature>
<keyword evidence="7 11" id="KW-0479">Metal-binding</keyword>